<feature type="transmembrane region" description="Helical" evidence="2">
    <location>
        <begin position="45"/>
        <end position="66"/>
    </location>
</feature>
<comment type="caution">
    <text evidence="3">The sequence shown here is derived from an EMBL/GenBank/DDBJ whole genome shotgun (WGS) entry which is preliminary data.</text>
</comment>
<dbReference type="AlphaFoldDB" id="A0A7W9HH39"/>
<evidence type="ECO:0000256" key="2">
    <source>
        <dbReference type="SAM" id="Phobius"/>
    </source>
</evidence>
<dbReference type="EMBL" id="JACHMO010000001">
    <property type="protein sequence ID" value="MBB5801833.1"/>
    <property type="molecule type" value="Genomic_DNA"/>
</dbReference>
<protein>
    <submittedName>
        <fullName evidence="3">Uncharacterized protein</fullName>
    </submittedName>
</protein>
<organism evidence="3 4">
    <name type="scientific">Saccharothrix ecbatanensis</name>
    <dbReference type="NCBI Taxonomy" id="1105145"/>
    <lineage>
        <taxon>Bacteria</taxon>
        <taxon>Bacillati</taxon>
        <taxon>Actinomycetota</taxon>
        <taxon>Actinomycetes</taxon>
        <taxon>Pseudonocardiales</taxon>
        <taxon>Pseudonocardiaceae</taxon>
        <taxon>Saccharothrix</taxon>
    </lineage>
</organism>
<name>A0A7W9HH39_9PSEU</name>
<keyword evidence="4" id="KW-1185">Reference proteome</keyword>
<keyword evidence="2" id="KW-0812">Transmembrane</keyword>
<proteinExistence type="predicted"/>
<dbReference type="Proteomes" id="UP000552097">
    <property type="component" value="Unassembled WGS sequence"/>
</dbReference>
<dbReference type="RefSeq" id="WP_184918159.1">
    <property type="nucleotide sequence ID" value="NZ_JACHMO010000001.1"/>
</dbReference>
<evidence type="ECO:0000313" key="4">
    <source>
        <dbReference type="Proteomes" id="UP000552097"/>
    </source>
</evidence>
<accession>A0A7W9HH39</accession>
<reference evidence="3 4" key="1">
    <citation type="submission" date="2020-08" db="EMBL/GenBank/DDBJ databases">
        <title>Sequencing the genomes of 1000 actinobacteria strains.</title>
        <authorList>
            <person name="Klenk H.-P."/>
        </authorList>
    </citation>
    <scope>NUCLEOTIDE SEQUENCE [LARGE SCALE GENOMIC DNA]</scope>
    <source>
        <strain evidence="3 4">DSM 45486</strain>
    </source>
</reference>
<gene>
    <name evidence="3" type="ORF">F4560_001601</name>
</gene>
<keyword evidence="2" id="KW-0472">Membrane</keyword>
<evidence type="ECO:0000313" key="3">
    <source>
        <dbReference type="EMBL" id="MBB5801833.1"/>
    </source>
</evidence>
<keyword evidence="2" id="KW-1133">Transmembrane helix</keyword>
<sequence>MDNDIDDLIRDAVRRQEEVAVDPERIRAALPARAARKARVQRTRMLVTVAAAASVAVAVAVPTVVLRESADVGVATSPTAPSSAAPSTGSPGSTTAAPSPGAATAPLRYKPTWLPPGLTEWQRSVPLTSDHPKVGVTRTWKTTPAEEIANLGLTAYTSPQDKAPPAPPIFVNPDGTAQVDPGRPVEINGKTGYYDGRTTITWQVEPETKLMLTAPELGLSEDDLFRIARSVQPDDTRLHLPLHTDPLPGGVSTLFATVEGESPDSWEASLFAERTMAAYVSVRYGTIAPGSAAGGEAVTVRGVAARLTKPSGDTSTQPGYRTDWVLTADLGDGRWLTVNGGTVLDSPGGPALTRDDILRIAEQVELDPSADLGWLGD</sequence>
<feature type="compositionally biased region" description="Low complexity" evidence="1">
    <location>
        <begin position="75"/>
        <end position="106"/>
    </location>
</feature>
<feature type="region of interest" description="Disordered" evidence="1">
    <location>
        <begin position="73"/>
        <end position="108"/>
    </location>
</feature>
<evidence type="ECO:0000256" key="1">
    <source>
        <dbReference type="SAM" id="MobiDB-lite"/>
    </source>
</evidence>